<keyword evidence="7" id="KW-0812">Transmembrane</keyword>
<dbReference type="AlphaFoldDB" id="A0A5N0TDN1"/>
<evidence type="ECO:0000256" key="6">
    <source>
        <dbReference type="ARBA" id="ARBA00023014"/>
    </source>
</evidence>
<dbReference type="RefSeq" id="WP_150863283.1">
    <property type="nucleotide sequence ID" value="NZ_VYXP01000003.1"/>
</dbReference>
<gene>
    <name evidence="9" type="primary">ccoG</name>
    <name evidence="9" type="ORF">F3N42_04970</name>
</gene>
<dbReference type="InterPro" id="IPR051684">
    <property type="entry name" value="Electron_Trans/Redox"/>
</dbReference>
<dbReference type="Pfam" id="PF12801">
    <property type="entry name" value="Fer4_5"/>
    <property type="match status" value="1"/>
</dbReference>
<evidence type="ECO:0000256" key="2">
    <source>
        <dbReference type="ARBA" id="ARBA00022485"/>
    </source>
</evidence>
<dbReference type="InterPro" id="IPR014116">
    <property type="entry name" value="Cyt_c_oxidase_cbb3_FixG"/>
</dbReference>
<dbReference type="GO" id="GO:0005886">
    <property type="term" value="C:plasma membrane"/>
    <property type="evidence" value="ECO:0007669"/>
    <property type="project" value="TreeGrafter"/>
</dbReference>
<dbReference type="Pfam" id="PF11614">
    <property type="entry name" value="FixG_C"/>
    <property type="match status" value="1"/>
</dbReference>
<evidence type="ECO:0000256" key="1">
    <source>
        <dbReference type="ARBA" id="ARBA00022448"/>
    </source>
</evidence>
<reference evidence="9 10" key="1">
    <citation type="submission" date="2019-09" db="EMBL/GenBank/DDBJ databases">
        <title>Wenzhouxiangella sp. Genome sequencing and assembly.</title>
        <authorList>
            <person name="Zhang R."/>
        </authorList>
    </citation>
    <scope>NUCLEOTIDE SEQUENCE [LARGE SCALE GENOMIC DNA]</scope>
    <source>
        <strain evidence="9 10">W260</strain>
    </source>
</reference>
<proteinExistence type="predicted"/>
<dbReference type="Proteomes" id="UP000325372">
    <property type="component" value="Unassembled WGS sequence"/>
</dbReference>
<dbReference type="Pfam" id="PF13746">
    <property type="entry name" value="Fer4_18"/>
    <property type="match status" value="1"/>
</dbReference>
<protein>
    <submittedName>
        <fullName evidence="9">Cytochrome c oxidase accessory protein CcoG</fullName>
    </submittedName>
</protein>
<comment type="caution">
    <text evidence="9">The sequence shown here is derived from an EMBL/GenBank/DDBJ whole genome shotgun (WGS) entry which is preliminary data.</text>
</comment>
<feature type="transmembrane region" description="Helical" evidence="7">
    <location>
        <begin position="32"/>
        <end position="49"/>
    </location>
</feature>
<dbReference type="GO" id="GO:0046872">
    <property type="term" value="F:metal ion binding"/>
    <property type="evidence" value="ECO:0007669"/>
    <property type="project" value="UniProtKB-KW"/>
</dbReference>
<name>A0A5N0TDN1_9GAMM</name>
<feature type="transmembrane region" description="Helical" evidence="7">
    <location>
        <begin position="187"/>
        <end position="204"/>
    </location>
</feature>
<keyword evidence="4" id="KW-0249">Electron transport</keyword>
<evidence type="ECO:0000256" key="3">
    <source>
        <dbReference type="ARBA" id="ARBA00022723"/>
    </source>
</evidence>
<keyword evidence="7" id="KW-0472">Membrane</keyword>
<dbReference type="PANTHER" id="PTHR30176:SF3">
    <property type="entry name" value="FERREDOXIN-TYPE PROTEIN NAPH"/>
    <property type="match status" value="1"/>
</dbReference>
<keyword evidence="3" id="KW-0479">Metal-binding</keyword>
<dbReference type="GO" id="GO:0051539">
    <property type="term" value="F:4 iron, 4 sulfur cluster binding"/>
    <property type="evidence" value="ECO:0007669"/>
    <property type="project" value="UniProtKB-KW"/>
</dbReference>
<evidence type="ECO:0000256" key="7">
    <source>
        <dbReference type="SAM" id="Phobius"/>
    </source>
</evidence>
<feature type="transmembrane region" description="Helical" evidence="7">
    <location>
        <begin position="76"/>
        <end position="97"/>
    </location>
</feature>
<keyword evidence="6" id="KW-0411">Iron-sulfur</keyword>
<dbReference type="InterPro" id="IPR013783">
    <property type="entry name" value="Ig-like_fold"/>
</dbReference>
<keyword evidence="2" id="KW-0004">4Fe-4S</keyword>
<feature type="transmembrane region" description="Helical" evidence="7">
    <location>
        <begin position="325"/>
        <end position="343"/>
    </location>
</feature>
<evidence type="ECO:0000256" key="5">
    <source>
        <dbReference type="ARBA" id="ARBA00023004"/>
    </source>
</evidence>
<evidence type="ECO:0000259" key="8">
    <source>
        <dbReference type="PROSITE" id="PS51379"/>
    </source>
</evidence>
<dbReference type="NCBIfam" id="TIGR02745">
    <property type="entry name" value="ccoG_rdxA_fixG"/>
    <property type="match status" value="1"/>
</dbReference>
<dbReference type="EMBL" id="VYXP01000003">
    <property type="protein sequence ID" value="KAA9132574.1"/>
    <property type="molecule type" value="Genomic_DNA"/>
</dbReference>
<feature type="transmembrane region" description="Helical" evidence="7">
    <location>
        <begin position="150"/>
        <end position="167"/>
    </location>
</feature>
<keyword evidence="1" id="KW-0813">Transport</keyword>
<dbReference type="InterPro" id="IPR017900">
    <property type="entry name" value="4Fe4S_Fe_S_CS"/>
</dbReference>
<keyword evidence="7" id="KW-1133">Transmembrane helix</keyword>
<dbReference type="PROSITE" id="PS51379">
    <property type="entry name" value="4FE4S_FER_2"/>
    <property type="match status" value="1"/>
</dbReference>
<dbReference type="Gene3D" id="2.60.40.10">
    <property type="entry name" value="Immunoglobulins"/>
    <property type="match status" value="1"/>
</dbReference>
<dbReference type="InterPro" id="IPR017896">
    <property type="entry name" value="4Fe4S_Fe-S-bd"/>
</dbReference>
<dbReference type="InterPro" id="IPR032879">
    <property type="entry name" value="FixG_C"/>
</dbReference>
<dbReference type="SUPFAM" id="SSF54862">
    <property type="entry name" value="4Fe-4S ferredoxins"/>
    <property type="match status" value="1"/>
</dbReference>
<feature type="domain" description="4Fe-4S ferredoxin-type" evidence="8">
    <location>
        <begin position="248"/>
        <end position="276"/>
    </location>
</feature>
<evidence type="ECO:0000256" key="4">
    <source>
        <dbReference type="ARBA" id="ARBA00022982"/>
    </source>
</evidence>
<sequence>MSAQAGGETLYRKEPKVYPRHVKGTYARLRKVAVFVLLGLYYLLPWLNWNGHQSVLFDLPARHFYIFGLTFFPQDFIYLALLLIAAGLTLFFFTALAGRLWCGYACPQTVWTETFMWIEQWTEGDRNKRMKLDKGPWNSEKILRKGGKQALWVTFALWTGFTFVGFFTPIRELGQSVLALSLGPWETFWILFYSFATYGNAGLLREQVCKYMCPYARFQGAMFDRDTLIISYDEARGEPRGGRRKGDDPAALGLGDCIGCTLCVQVCPTGIDIRDGLQVECIACAACVDVCDQVMDKMGYEPGLIRYTTENALEKQPTRVLRPRIIIYGTLLFALLAGIGISLTQRTLLRAELINDRNQLYRELADGQVENIYTLKLVNVDHRDHAYVVSVPAHEGVQVEVAPTPVLGAEQVGEYTLTLRAPAGFGRGAQDIEIRFQAEDDAAIDITRTVRMILPFDR</sequence>
<keyword evidence="10" id="KW-1185">Reference proteome</keyword>
<evidence type="ECO:0000313" key="10">
    <source>
        <dbReference type="Proteomes" id="UP000325372"/>
    </source>
</evidence>
<keyword evidence="5" id="KW-0408">Iron</keyword>
<dbReference type="PANTHER" id="PTHR30176">
    <property type="entry name" value="FERREDOXIN-TYPE PROTEIN NAPH"/>
    <property type="match status" value="1"/>
</dbReference>
<accession>A0A5N0TDN1</accession>
<evidence type="ECO:0000313" key="9">
    <source>
        <dbReference type="EMBL" id="KAA9132574.1"/>
    </source>
</evidence>
<dbReference type="PROSITE" id="PS00198">
    <property type="entry name" value="4FE4S_FER_1"/>
    <property type="match status" value="1"/>
</dbReference>
<organism evidence="9 10">
    <name type="scientific">Marinihelvus fidelis</name>
    <dbReference type="NCBI Taxonomy" id="2613842"/>
    <lineage>
        <taxon>Bacteria</taxon>
        <taxon>Pseudomonadati</taxon>
        <taxon>Pseudomonadota</taxon>
        <taxon>Gammaproteobacteria</taxon>
        <taxon>Chromatiales</taxon>
        <taxon>Wenzhouxiangellaceae</taxon>
        <taxon>Marinihelvus</taxon>
    </lineage>
</organism>